<protein>
    <submittedName>
        <fullName evidence="1">Uncharacterized protein</fullName>
    </submittedName>
</protein>
<dbReference type="RefSeq" id="WP_377943995.1">
    <property type="nucleotide sequence ID" value="NZ_JBHUCX010000043.1"/>
</dbReference>
<name>A0ABW4JMQ0_9BACL</name>
<evidence type="ECO:0000313" key="2">
    <source>
        <dbReference type="Proteomes" id="UP001597079"/>
    </source>
</evidence>
<keyword evidence="2" id="KW-1185">Reference proteome</keyword>
<gene>
    <name evidence="1" type="ORF">ACFSB2_15465</name>
</gene>
<proteinExistence type="predicted"/>
<dbReference type="Proteomes" id="UP001597079">
    <property type="component" value="Unassembled WGS sequence"/>
</dbReference>
<reference evidence="2" key="1">
    <citation type="journal article" date="2019" name="Int. J. Syst. Evol. Microbiol.">
        <title>The Global Catalogue of Microorganisms (GCM) 10K type strain sequencing project: providing services to taxonomists for standard genome sequencing and annotation.</title>
        <authorList>
            <consortium name="The Broad Institute Genomics Platform"/>
            <consortium name="The Broad Institute Genome Sequencing Center for Infectious Disease"/>
            <person name="Wu L."/>
            <person name="Ma J."/>
        </authorList>
    </citation>
    <scope>NUCLEOTIDE SEQUENCE [LARGE SCALE GENOMIC DNA]</scope>
    <source>
        <strain evidence="2">CGMCC 1.12286</strain>
    </source>
</reference>
<organism evidence="1 2">
    <name type="scientific">Alicyclobacillus fodiniaquatilis</name>
    <dbReference type="NCBI Taxonomy" id="1661150"/>
    <lineage>
        <taxon>Bacteria</taxon>
        <taxon>Bacillati</taxon>
        <taxon>Bacillota</taxon>
        <taxon>Bacilli</taxon>
        <taxon>Bacillales</taxon>
        <taxon>Alicyclobacillaceae</taxon>
        <taxon>Alicyclobacillus</taxon>
    </lineage>
</organism>
<sequence>MREVNNRKQQNDNMKIEVISAYNEMVWYAESIGRTFQVAEVDKNGNVRIENGNKINSCWIEKGDYKVVNH</sequence>
<dbReference type="EMBL" id="JBHUCX010000043">
    <property type="protein sequence ID" value="MFD1676102.1"/>
    <property type="molecule type" value="Genomic_DNA"/>
</dbReference>
<evidence type="ECO:0000313" key="1">
    <source>
        <dbReference type="EMBL" id="MFD1676102.1"/>
    </source>
</evidence>
<comment type="caution">
    <text evidence="1">The sequence shown here is derived from an EMBL/GenBank/DDBJ whole genome shotgun (WGS) entry which is preliminary data.</text>
</comment>
<accession>A0ABW4JMQ0</accession>